<organism evidence="2 3">
    <name type="scientific">Eumeta variegata</name>
    <name type="common">Bagworm moth</name>
    <name type="synonym">Eumeta japonica</name>
    <dbReference type="NCBI Taxonomy" id="151549"/>
    <lineage>
        <taxon>Eukaryota</taxon>
        <taxon>Metazoa</taxon>
        <taxon>Ecdysozoa</taxon>
        <taxon>Arthropoda</taxon>
        <taxon>Hexapoda</taxon>
        <taxon>Insecta</taxon>
        <taxon>Pterygota</taxon>
        <taxon>Neoptera</taxon>
        <taxon>Endopterygota</taxon>
        <taxon>Lepidoptera</taxon>
        <taxon>Glossata</taxon>
        <taxon>Ditrysia</taxon>
        <taxon>Tineoidea</taxon>
        <taxon>Psychidae</taxon>
        <taxon>Oiketicinae</taxon>
        <taxon>Eumeta</taxon>
    </lineage>
</organism>
<proteinExistence type="predicted"/>
<name>A0A4C1TKX2_EUMVA</name>
<evidence type="ECO:0000313" key="2">
    <source>
        <dbReference type="EMBL" id="GBP15229.1"/>
    </source>
</evidence>
<evidence type="ECO:0000313" key="3">
    <source>
        <dbReference type="Proteomes" id="UP000299102"/>
    </source>
</evidence>
<feature type="region of interest" description="Disordered" evidence="1">
    <location>
        <begin position="42"/>
        <end position="71"/>
    </location>
</feature>
<sequence>MHLIKAHNLNTRDMEKINVQAKPHKIEDLDEPIGEIQLEIKDEPIAQDTDSQSQTTSETDSSTVEKTTALKTHREIRADTCGKVKFNPRAIGPRVRVIRGNVIFEPQPEINPYLKSEDPKCVLSELQNQSEDSKGIFSDLKLQSEDSKSVIFEIQKTI</sequence>
<dbReference type="STRING" id="151549.A0A4C1TKX2"/>
<reference evidence="2 3" key="1">
    <citation type="journal article" date="2019" name="Commun. Biol.">
        <title>The bagworm genome reveals a unique fibroin gene that provides high tensile strength.</title>
        <authorList>
            <person name="Kono N."/>
            <person name="Nakamura H."/>
            <person name="Ohtoshi R."/>
            <person name="Tomita M."/>
            <person name="Numata K."/>
            <person name="Arakawa K."/>
        </authorList>
    </citation>
    <scope>NUCLEOTIDE SEQUENCE [LARGE SCALE GENOMIC DNA]</scope>
</reference>
<gene>
    <name evidence="2" type="ORF">EVAR_73035_1</name>
</gene>
<feature type="compositionally biased region" description="Low complexity" evidence="1">
    <location>
        <begin position="47"/>
        <end position="62"/>
    </location>
</feature>
<dbReference type="EMBL" id="BGZK01005729">
    <property type="protein sequence ID" value="GBP15229.1"/>
    <property type="molecule type" value="Genomic_DNA"/>
</dbReference>
<dbReference type="Proteomes" id="UP000299102">
    <property type="component" value="Unassembled WGS sequence"/>
</dbReference>
<keyword evidence="3" id="KW-1185">Reference proteome</keyword>
<comment type="caution">
    <text evidence="2">The sequence shown here is derived from an EMBL/GenBank/DDBJ whole genome shotgun (WGS) entry which is preliminary data.</text>
</comment>
<evidence type="ECO:0000256" key="1">
    <source>
        <dbReference type="SAM" id="MobiDB-lite"/>
    </source>
</evidence>
<protein>
    <submittedName>
        <fullName evidence="2">Uncharacterized protein</fullName>
    </submittedName>
</protein>
<dbReference type="AlphaFoldDB" id="A0A4C1TKX2"/>
<accession>A0A4C1TKX2</accession>
<dbReference type="OrthoDB" id="3437960at2759"/>